<reference evidence="4" key="1">
    <citation type="submission" date="2021-01" db="EMBL/GenBank/DDBJ databases">
        <title>Whole genome shotgun sequence of Planosporangium flavigriseum NBRC 105377.</title>
        <authorList>
            <person name="Komaki H."/>
            <person name="Tamura T."/>
        </authorList>
    </citation>
    <scope>NUCLEOTIDE SEQUENCE</scope>
    <source>
        <strain evidence="4">NBRC 105377</strain>
    </source>
</reference>
<evidence type="ECO:0000313" key="5">
    <source>
        <dbReference type="Proteomes" id="UP000653674"/>
    </source>
</evidence>
<dbReference type="InterPro" id="IPR016938">
    <property type="entry name" value="UPF0317"/>
</dbReference>
<dbReference type="Gene3D" id="3.40.1640.10">
    <property type="entry name" value="PSTPO5379-like"/>
    <property type="match status" value="1"/>
</dbReference>
<dbReference type="SUPFAM" id="SSF160920">
    <property type="entry name" value="PSTPO5379-like"/>
    <property type="match status" value="1"/>
</dbReference>
<comment type="caution">
    <text evidence="4">The sequence shown here is derived from an EMBL/GenBank/DDBJ whole genome shotgun (WGS) entry which is preliminary data.</text>
</comment>
<comment type="similarity">
    <text evidence="1 3">Belongs to the D-glutamate cyclase family.</text>
</comment>
<dbReference type="Pfam" id="PF07286">
    <property type="entry name" value="D-Glu_cyclase"/>
    <property type="match status" value="1"/>
</dbReference>
<dbReference type="InterPro" id="IPR009906">
    <property type="entry name" value="D-Glu_cyclase"/>
</dbReference>
<name>A0A8J3LX22_9ACTN</name>
<gene>
    <name evidence="4" type="ORF">Pfl04_35450</name>
</gene>
<dbReference type="PANTHER" id="PTHR32022">
    <property type="entry name" value="D-GLUTAMATE CYCLASE, MITOCHONDRIAL"/>
    <property type="match status" value="1"/>
</dbReference>
<dbReference type="FunFam" id="3.30.2040.10:FF:000001">
    <property type="entry name" value="D-glutamate cyclase, mitochondrial"/>
    <property type="match status" value="1"/>
</dbReference>
<organism evidence="4 5">
    <name type="scientific">Planosporangium flavigriseum</name>
    <dbReference type="NCBI Taxonomy" id="373681"/>
    <lineage>
        <taxon>Bacteria</taxon>
        <taxon>Bacillati</taxon>
        <taxon>Actinomycetota</taxon>
        <taxon>Actinomycetes</taxon>
        <taxon>Micromonosporales</taxon>
        <taxon>Micromonosporaceae</taxon>
        <taxon>Planosporangium</taxon>
    </lineage>
</organism>
<proteinExistence type="inferred from homology"/>
<dbReference type="AlphaFoldDB" id="A0A8J3LX22"/>
<protein>
    <recommendedName>
        <fullName evidence="3">Putative hydro-lyase Pfl04_35450</fullName>
        <ecNumber evidence="3">4.2.1.-</ecNumber>
    </recommendedName>
</protein>
<evidence type="ECO:0000256" key="1">
    <source>
        <dbReference type="ARBA" id="ARBA00007896"/>
    </source>
</evidence>
<evidence type="ECO:0000256" key="2">
    <source>
        <dbReference type="ARBA" id="ARBA00023239"/>
    </source>
</evidence>
<dbReference type="RefSeq" id="WP_239075589.1">
    <property type="nucleotide sequence ID" value="NZ_BAAAQJ010000007.1"/>
</dbReference>
<dbReference type="PIRSF" id="PIRSF029755">
    <property type="entry name" value="UCP029755"/>
    <property type="match status" value="1"/>
</dbReference>
<dbReference type="Proteomes" id="UP000653674">
    <property type="component" value="Unassembled WGS sequence"/>
</dbReference>
<dbReference type="EC" id="4.2.1.-" evidence="3"/>
<dbReference type="NCBIfam" id="NF003969">
    <property type="entry name" value="PRK05463.1"/>
    <property type="match status" value="1"/>
</dbReference>
<evidence type="ECO:0000256" key="3">
    <source>
        <dbReference type="HAMAP-Rule" id="MF_01830"/>
    </source>
</evidence>
<dbReference type="InterPro" id="IPR038021">
    <property type="entry name" value="Putative_hydro-lyase"/>
</dbReference>
<keyword evidence="2 3" id="KW-0456">Lyase</keyword>
<sequence length="267" mass="28105">MQTITGTPADPAALTPAAARAAFRAGLSTPTSGWCAGATQANLIAVPREYAYDVLLFTQRNAQACPVIDVTDPGDPRTSLAEGADLRTDIPAYRVYENGELVTETTDASEYWRGDLVAFLLGCSFTFEKGLLDAGVPVRHLTAGANVPMYRTNRPCRPAGRIEGPLVVSMRAIPAAQVAAAVQVTSRFPTMHGAPVHVGDPVGLGIADLMRPDYGDKPIIEDGDVPVFWACGVTPQAAAVAAKLPFAISHAPGQMFITDVADASWSL</sequence>
<dbReference type="GO" id="GO:0016829">
    <property type="term" value="F:lyase activity"/>
    <property type="evidence" value="ECO:0007669"/>
    <property type="project" value="UniProtKB-KW"/>
</dbReference>
<dbReference type="EMBL" id="BONU01000027">
    <property type="protein sequence ID" value="GIG75141.1"/>
    <property type="molecule type" value="Genomic_DNA"/>
</dbReference>
<dbReference type="HAMAP" id="MF_01830">
    <property type="entry name" value="Hydro_lyase"/>
    <property type="match status" value="1"/>
</dbReference>
<keyword evidence="5" id="KW-1185">Reference proteome</keyword>
<evidence type="ECO:0000313" key="4">
    <source>
        <dbReference type="EMBL" id="GIG75141.1"/>
    </source>
</evidence>
<dbReference type="Gene3D" id="3.30.2040.10">
    <property type="entry name" value="PSTPO5379-like domain"/>
    <property type="match status" value="1"/>
</dbReference>
<accession>A0A8J3LX22</accession>
<dbReference type="PANTHER" id="PTHR32022:SF10">
    <property type="entry name" value="D-GLUTAMATE CYCLASE, MITOCHONDRIAL"/>
    <property type="match status" value="1"/>
</dbReference>